<dbReference type="EMBL" id="BAAAGX010000027">
    <property type="protein sequence ID" value="GAA0267255.1"/>
    <property type="molecule type" value="Genomic_DNA"/>
</dbReference>
<evidence type="ECO:0000313" key="1">
    <source>
        <dbReference type="EMBL" id="GAA0267255.1"/>
    </source>
</evidence>
<dbReference type="Pfam" id="PF19384">
    <property type="entry name" value="DUF5959"/>
    <property type="match status" value="1"/>
</dbReference>
<accession>A0ABN0UZ72</accession>
<dbReference type="RefSeq" id="WP_344652525.1">
    <property type="nucleotide sequence ID" value="NZ_BAAAGX010000027.1"/>
</dbReference>
<keyword evidence="2" id="KW-1185">Reference proteome</keyword>
<dbReference type="Proteomes" id="UP001500967">
    <property type="component" value="Unassembled WGS sequence"/>
</dbReference>
<name>A0ABN0UZ72_9ACTN</name>
<reference evidence="1 2" key="1">
    <citation type="journal article" date="2019" name="Int. J. Syst. Evol. Microbiol.">
        <title>The Global Catalogue of Microorganisms (GCM) 10K type strain sequencing project: providing services to taxonomists for standard genome sequencing and annotation.</title>
        <authorList>
            <consortium name="The Broad Institute Genomics Platform"/>
            <consortium name="The Broad Institute Genome Sequencing Center for Infectious Disease"/>
            <person name="Wu L."/>
            <person name="Ma J."/>
        </authorList>
    </citation>
    <scope>NUCLEOTIDE SEQUENCE [LARGE SCALE GENOMIC DNA]</scope>
    <source>
        <strain evidence="1 2">JCM 10425</strain>
    </source>
</reference>
<comment type="caution">
    <text evidence="1">The sequence shown here is derived from an EMBL/GenBank/DDBJ whole genome shotgun (WGS) entry which is preliminary data.</text>
</comment>
<gene>
    <name evidence="1" type="ORF">GCM10009539_62580</name>
</gene>
<proteinExistence type="predicted"/>
<protein>
    <submittedName>
        <fullName evidence="1">DUF5959 family protein</fullName>
    </submittedName>
</protein>
<evidence type="ECO:0000313" key="2">
    <source>
        <dbReference type="Proteomes" id="UP001500967"/>
    </source>
</evidence>
<dbReference type="InterPro" id="IPR046003">
    <property type="entry name" value="DUF5959"/>
</dbReference>
<organism evidence="1 2">
    <name type="scientific">Cryptosporangium japonicum</name>
    <dbReference type="NCBI Taxonomy" id="80872"/>
    <lineage>
        <taxon>Bacteria</taxon>
        <taxon>Bacillati</taxon>
        <taxon>Actinomycetota</taxon>
        <taxon>Actinomycetes</taxon>
        <taxon>Cryptosporangiales</taxon>
        <taxon>Cryptosporangiaceae</taxon>
        <taxon>Cryptosporangium</taxon>
    </lineage>
</organism>
<sequence>MDEGSAADLIRLADEESSVVVRVLGRTMPGVLTLHDHLDAEIVVLSGFARGRLEVCLAPNDLDDWADVLGEAAAGRNAVWMDDGRNPQIGLDVSDEDGFIVVSVEDVAVSGTSVRIPVRLSDGWADDHHERLRRVRAVWPREVESPFPGAYQWRRS</sequence>